<sequence length="174" mass="19896">MLAFFDVLDVRSRNAHRNNGRIGANNDDRIERRGNFPFFCIYFNDIPVQFGTNVAILKCFGCAVVIGLRICVCGIRFIQRALRQTNFVFVITDRVCKSVVFRDAVHRFFLQAYLVVVAQRLVSGRLFLINFLLCRRISRVGGRQRVPFGLLLIPSTFGQEVGRELGELGEHARQ</sequence>
<keyword evidence="1" id="KW-1133">Transmembrane helix</keyword>
<feature type="transmembrane region" description="Helical" evidence="1">
    <location>
        <begin position="55"/>
        <end position="78"/>
    </location>
</feature>
<reference evidence="2" key="1">
    <citation type="submission" date="2019-08" db="EMBL/GenBank/DDBJ databases">
        <authorList>
            <person name="Kucharzyk K."/>
            <person name="Murdoch R.W."/>
            <person name="Higgins S."/>
            <person name="Loffler F."/>
        </authorList>
    </citation>
    <scope>NUCLEOTIDE SEQUENCE</scope>
</reference>
<protein>
    <submittedName>
        <fullName evidence="2">Uncharacterized protein</fullName>
    </submittedName>
</protein>
<evidence type="ECO:0000256" key="1">
    <source>
        <dbReference type="SAM" id="Phobius"/>
    </source>
</evidence>
<comment type="caution">
    <text evidence="2">The sequence shown here is derived from an EMBL/GenBank/DDBJ whole genome shotgun (WGS) entry which is preliminary data.</text>
</comment>
<dbReference type="EMBL" id="VSSQ01053300">
    <property type="protein sequence ID" value="MPN07341.1"/>
    <property type="molecule type" value="Genomic_DNA"/>
</dbReference>
<accession>A0A645EZ78</accession>
<proteinExistence type="predicted"/>
<organism evidence="2">
    <name type="scientific">bioreactor metagenome</name>
    <dbReference type="NCBI Taxonomy" id="1076179"/>
    <lineage>
        <taxon>unclassified sequences</taxon>
        <taxon>metagenomes</taxon>
        <taxon>ecological metagenomes</taxon>
    </lineage>
</organism>
<gene>
    <name evidence="2" type="ORF">SDC9_154607</name>
</gene>
<evidence type="ECO:0000313" key="2">
    <source>
        <dbReference type="EMBL" id="MPN07341.1"/>
    </source>
</evidence>
<dbReference type="AlphaFoldDB" id="A0A645EZ78"/>
<name>A0A645EZ78_9ZZZZ</name>
<keyword evidence="1" id="KW-0472">Membrane</keyword>
<keyword evidence="1" id="KW-0812">Transmembrane</keyword>